<dbReference type="InterPro" id="IPR043519">
    <property type="entry name" value="NT_sf"/>
</dbReference>
<proteinExistence type="predicted"/>
<sequence length="158" mass="18421">MNEKIKQTISLISDKLAQLQDPYWLIGSSALVLAGIQLEAIDDVDLLTSNRDADWLKQQWVTKKLNDYLPANADKFLSNFGRYKWGELMVEVMGELKVYQNGEWVPLKIENWEEIEIEGLKLKIPTLLEQYRIFKLFGRDKDLKKANLIIEQTKYSTI</sequence>
<evidence type="ECO:0000313" key="2">
    <source>
        <dbReference type="Proteomes" id="UP000002875"/>
    </source>
</evidence>
<dbReference type="RefSeq" id="WP_015027597.1">
    <property type="nucleotide sequence ID" value="NC_018748.1"/>
</dbReference>
<protein>
    <recommendedName>
        <fullName evidence="3">Nucleotidyltransferase family protein</fullName>
    </recommendedName>
</protein>
<dbReference type="Gene3D" id="3.30.460.40">
    <property type="match status" value="1"/>
</dbReference>
<dbReference type="SUPFAM" id="SSF81301">
    <property type="entry name" value="Nucleotidyltransferase"/>
    <property type="match status" value="1"/>
</dbReference>
<accession>A0ABM5MY81</accession>
<keyword evidence="2" id="KW-1185">Reference proteome</keyword>
<dbReference type="EMBL" id="CP002961">
    <property type="protein sequence ID" value="AFK01895.1"/>
    <property type="molecule type" value="Genomic_DNA"/>
</dbReference>
<reference evidence="1 2" key="1">
    <citation type="submission" date="2011-07" db="EMBL/GenBank/DDBJ databases">
        <title>The complete genome of chromosome of Emticicia oligotrophica DSM 17448.</title>
        <authorList>
            <consortium name="US DOE Joint Genome Institute (JGI-PGF)"/>
            <person name="Lucas S."/>
            <person name="Han J."/>
            <person name="Lapidus A."/>
            <person name="Bruce D."/>
            <person name="Goodwin L."/>
            <person name="Pitluck S."/>
            <person name="Peters L."/>
            <person name="Kyrpides N."/>
            <person name="Mavromatis K."/>
            <person name="Ivanova N."/>
            <person name="Ovchinnikova G."/>
            <person name="Teshima H."/>
            <person name="Detter J.C."/>
            <person name="Tapia R."/>
            <person name="Han C."/>
            <person name="Land M."/>
            <person name="Hauser L."/>
            <person name="Markowitz V."/>
            <person name="Cheng J.-F."/>
            <person name="Hugenholtz P."/>
            <person name="Woyke T."/>
            <person name="Wu D."/>
            <person name="Tindall B."/>
            <person name="Pomrenke H."/>
            <person name="Brambilla E."/>
            <person name="Klenk H.-P."/>
            <person name="Eisen J.A."/>
        </authorList>
    </citation>
    <scope>NUCLEOTIDE SEQUENCE [LARGE SCALE GENOMIC DNA]</scope>
    <source>
        <strain evidence="1 2">DSM 17448</strain>
    </source>
</reference>
<name>A0ABM5MY81_EMTOG</name>
<organism evidence="1 2">
    <name type="scientific">Emticicia oligotrophica (strain DSM 17448 / CIP 109782 / MTCC 6937 / GPTSA100-15)</name>
    <dbReference type="NCBI Taxonomy" id="929562"/>
    <lineage>
        <taxon>Bacteria</taxon>
        <taxon>Pseudomonadati</taxon>
        <taxon>Bacteroidota</taxon>
        <taxon>Cytophagia</taxon>
        <taxon>Cytophagales</taxon>
        <taxon>Leadbetterellaceae</taxon>
        <taxon>Emticicia</taxon>
    </lineage>
</organism>
<gene>
    <name evidence="1" type="ordered locus">Emtol_0743</name>
</gene>
<evidence type="ECO:0000313" key="1">
    <source>
        <dbReference type="EMBL" id="AFK01895.1"/>
    </source>
</evidence>
<evidence type="ECO:0008006" key="3">
    <source>
        <dbReference type="Google" id="ProtNLM"/>
    </source>
</evidence>
<dbReference type="Proteomes" id="UP000002875">
    <property type="component" value="Chromosome"/>
</dbReference>